<evidence type="ECO:0000256" key="1">
    <source>
        <dbReference type="SAM" id="MobiDB-lite"/>
    </source>
</evidence>
<sequence length="134" mass="14415">MSSTTTPNDSPISAPIQPLHNPAQAAHVVVPKAPLGNVANQPAGMGAKALLAKKMSKSLNPTYISPTDNLMTPCTQKLSAAKKKHFNKGTKPIQLFAQPEERADESDDESDLQQQVQPQTQQTPAMDVDDENPF</sequence>
<feature type="compositionally biased region" description="Acidic residues" evidence="1">
    <location>
        <begin position="102"/>
        <end position="111"/>
    </location>
</feature>
<feature type="compositionally biased region" description="Low complexity" evidence="1">
    <location>
        <begin position="113"/>
        <end position="124"/>
    </location>
</feature>
<dbReference type="Proteomes" id="UP001222325">
    <property type="component" value="Unassembled WGS sequence"/>
</dbReference>
<name>A0AAD6XVA0_9AGAR</name>
<dbReference type="EMBL" id="JARJCN010000013">
    <property type="protein sequence ID" value="KAJ7095343.1"/>
    <property type="molecule type" value="Genomic_DNA"/>
</dbReference>
<evidence type="ECO:0000313" key="3">
    <source>
        <dbReference type="Proteomes" id="UP001222325"/>
    </source>
</evidence>
<keyword evidence="3" id="KW-1185">Reference proteome</keyword>
<feature type="region of interest" description="Disordered" evidence="1">
    <location>
        <begin position="83"/>
        <end position="134"/>
    </location>
</feature>
<dbReference type="InterPro" id="IPR007727">
    <property type="entry name" value="Spo12"/>
</dbReference>
<dbReference type="AlphaFoldDB" id="A0AAD6XVA0"/>
<proteinExistence type="predicted"/>
<reference evidence="2" key="1">
    <citation type="submission" date="2023-03" db="EMBL/GenBank/DDBJ databases">
        <title>Massive genome expansion in bonnet fungi (Mycena s.s.) driven by repeated elements and novel gene families across ecological guilds.</title>
        <authorList>
            <consortium name="Lawrence Berkeley National Laboratory"/>
            <person name="Harder C.B."/>
            <person name="Miyauchi S."/>
            <person name="Viragh M."/>
            <person name="Kuo A."/>
            <person name="Thoen E."/>
            <person name="Andreopoulos B."/>
            <person name="Lu D."/>
            <person name="Skrede I."/>
            <person name="Drula E."/>
            <person name="Henrissat B."/>
            <person name="Morin E."/>
            <person name="Kohler A."/>
            <person name="Barry K."/>
            <person name="LaButti K."/>
            <person name="Morin E."/>
            <person name="Salamov A."/>
            <person name="Lipzen A."/>
            <person name="Mereny Z."/>
            <person name="Hegedus B."/>
            <person name="Baldrian P."/>
            <person name="Stursova M."/>
            <person name="Weitz H."/>
            <person name="Taylor A."/>
            <person name="Grigoriev I.V."/>
            <person name="Nagy L.G."/>
            <person name="Martin F."/>
            <person name="Kauserud H."/>
        </authorList>
    </citation>
    <scope>NUCLEOTIDE SEQUENCE</scope>
    <source>
        <strain evidence="2">CBHHK173m</strain>
    </source>
</reference>
<organism evidence="2 3">
    <name type="scientific">Mycena belliarum</name>
    <dbReference type="NCBI Taxonomy" id="1033014"/>
    <lineage>
        <taxon>Eukaryota</taxon>
        <taxon>Fungi</taxon>
        <taxon>Dikarya</taxon>
        <taxon>Basidiomycota</taxon>
        <taxon>Agaricomycotina</taxon>
        <taxon>Agaricomycetes</taxon>
        <taxon>Agaricomycetidae</taxon>
        <taxon>Agaricales</taxon>
        <taxon>Marasmiineae</taxon>
        <taxon>Mycenaceae</taxon>
        <taxon>Mycena</taxon>
    </lineage>
</organism>
<evidence type="ECO:0000313" key="2">
    <source>
        <dbReference type="EMBL" id="KAJ7095343.1"/>
    </source>
</evidence>
<gene>
    <name evidence="2" type="ORF">B0H15DRAFT_829129</name>
</gene>
<accession>A0AAD6XVA0</accession>
<protein>
    <recommendedName>
        <fullName evidence="4">Spo12</fullName>
    </recommendedName>
</protein>
<dbReference type="Pfam" id="PF05032">
    <property type="entry name" value="Spo12"/>
    <property type="match status" value="1"/>
</dbReference>
<comment type="caution">
    <text evidence="2">The sequence shown here is derived from an EMBL/GenBank/DDBJ whole genome shotgun (WGS) entry which is preliminary data.</text>
</comment>
<evidence type="ECO:0008006" key="4">
    <source>
        <dbReference type="Google" id="ProtNLM"/>
    </source>
</evidence>